<dbReference type="HOGENOM" id="CLU_044894_0_1_1"/>
<evidence type="ECO:0000256" key="6">
    <source>
        <dbReference type="SAM" id="Phobius"/>
    </source>
</evidence>
<dbReference type="EMBL" id="KN831780">
    <property type="protein sequence ID" value="KIM41391.1"/>
    <property type="molecule type" value="Genomic_DNA"/>
</dbReference>
<dbReference type="GO" id="GO:0016020">
    <property type="term" value="C:membrane"/>
    <property type="evidence" value="ECO:0007669"/>
    <property type="project" value="UniProtKB-SubCell"/>
</dbReference>
<feature type="transmembrane region" description="Helical" evidence="6">
    <location>
        <begin position="12"/>
        <end position="33"/>
    </location>
</feature>
<evidence type="ECO:0000256" key="4">
    <source>
        <dbReference type="ARBA" id="ARBA00023136"/>
    </source>
</evidence>
<feature type="transmembrane region" description="Helical" evidence="6">
    <location>
        <begin position="158"/>
        <end position="178"/>
    </location>
</feature>
<evidence type="ECO:0000256" key="1">
    <source>
        <dbReference type="ARBA" id="ARBA00004141"/>
    </source>
</evidence>
<reference evidence="9" key="2">
    <citation type="submission" date="2015-01" db="EMBL/GenBank/DDBJ databases">
        <title>Evolutionary Origins and Diversification of the Mycorrhizal Mutualists.</title>
        <authorList>
            <consortium name="DOE Joint Genome Institute"/>
            <consortium name="Mycorrhizal Genomics Consortium"/>
            <person name="Kohler A."/>
            <person name="Kuo A."/>
            <person name="Nagy L.G."/>
            <person name="Floudas D."/>
            <person name="Copeland A."/>
            <person name="Barry K.W."/>
            <person name="Cichocki N."/>
            <person name="Veneault-Fourrey C."/>
            <person name="LaButti K."/>
            <person name="Lindquist E.A."/>
            <person name="Lipzen A."/>
            <person name="Lundell T."/>
            <person name="Morin E."/>
            <person name="Murat C."/>
            <person name="Riley R."/>
            <person name="Ohm R."/>
            <person name="Sun H."/>
            <person name="Tunlid A."/>
            <person name="Henrissat B."/>
            <person name="Grigoriev I.V."/>
            <person name="Hibbett D.S."/>
            <person name="Martin F."/>
        </authorList>
    </citation>
    <scope>NUCLEOTIDE SEQUENCE [LARGE SCALE GENOMIC DNA]</scope>
    <source>
        <strain evidence="9">h7</strain>
    </source>
</reference>
<evidence type="ECO:0000313" key="9">
    <source>
        <dbReference type="Proteomes" id="UP000053424"/>
    </source>
</evidence>
<organism evidence="8 9">
    <name type="scientific">Hebeloma cylindrosporum</name>
    <dbReference type="NCBI Taxonomy" id="76867"/>
    <lineage>
        <taxon>Eukaryota</taxon>
        <taxon>Fungi</taxon>
        <taxon>Dikarya</taxon>
        <taxon>Basidiomycota</taxon>
        <taxon>Agaricomycotina</taxon>
        <taxon>Agaricomycetes</taxon>
        <taxon>Agaricomycetidae</taxon>
        <taxon>Agaricales</taxon>
        <taxon>Agaricineae</taxon>
        <taxon>Hymenogastraceae</taxon>
        <taxon>Hebeloma</taxon>
    </lineage>
</organism>
<feature type="transmembrane region" description="Helical" evidence="6">
    <location>
        <begin position="241"/>
        <end position="263"/>
    </location>
</feature>
<sequence>MAPSSPAAKPASKALVTGVVVFYLVAALSMVMANKWVLNTTSTPLFFLWAQLAIAALLFIVSDTLRLLPDRLTLDLATCKGLIPMVGLNVFGLSFSNYTLKYVDASFYQVARGLVLPFTVCTSFIFLQARPSLRILLCCGLVTCGFFVGVFLDGTPLSLIGIGFGVASSALTATHSVVIKQSLNVVGGSALALSWYTNLLSAALLAPLLILAGEGKDVVKLLFGVNELLVPQGSMSPLRTFLWGSLITGVLGFMMSIASLLSIKVTSPITHMVSSAVRGVAASLLGMWLFHDIITSGRASSIAIILFGSILYTWVKHQESHPAAASSRRGSYERVKMDDIEAGEKDSIKP</sequence>
<feature type="region of interest" description="Disordered" evidence="5">
    <location>
        <begin position="325"/>
        <end position="350"/>
    </location>
</feature>
<comment type="subcellular location">
    <subcellularLocation>
        <location evidence="1">Membrane</location>
        <topology evidence="1">Multi-pass membrane protein</topology>
    </subcellularLocation>
</comment>
<evidence type="ECO:0000256" key="2">
    <source>
        <dbReference type="ARBA" id="ARBA00022692"/>
    </source>
</evidence>
<dbReference type="InterPro" id="IPR004853">
    <property type="entry name" value="Sugar_P_trans_dom"/>
</dbReference>
<proteinExistence type="predicted"/>
<reference evidence="8 9" key="1">
    <citation type="submission" date="2014-04" db="EMBL/GenBank/DDBJ databases">
        <authorList>
            <consortium name="DOE Joint Genome Institute"/>
            <person name="Kuo A."/>
            <person name="Gay G."/>
            <person name="Dore J."/>
            <person name="Kohler A."/>
            <person name="Nagy L.G."/>
            <person name="Floudas D."/>
            <person name="Copeland A."/>
            <person name="Barry K.W."/>
            <person name="Cichocki N."/>
            <person name="Veneault-Fourrey C."/>
            <person name="LaButti K."/>
            <person name="Lindquist E.A."/>
            <person name="Lipzen A."/>
            <person name="Lundell T."/>
            <person name="Morin E."/>
            <person name="Murat C."/>
            <person name="Sun H."/>
            <person name="Tunlid A."/>
            <person name="Henrissat B."/>
            <person name="Grigoriev I.V."/>
            <person name="Hibbett D.S."/>
            <person name="Martin F."/>
            <person name="Nordberg H.P."/>
            <person name="Cantor M.N."/>
            <person name="Hua S.X."/>
        </authorList>
    </citation>
    <scope>NUCLEOTIDE SEQUENCE [LARGE SCALE GENOMIC DNA]</scope>
    <source>
        <strain evidence="9">h7</strain>
    </source>
</reference>
<accession>A0A0C3CCQ4</accession>
<dbReference type="InterPro" id="IPR050186">
    <property type="entry name" value="TPT_transporter"/>
</dbReference>
<dbReference type="Proteomes" id="UP000053424">
    <property type="component" value="Unassembled WGS sequence"/>
</dbReference>
<dbReference type="SUPFAM" id="SSF103481">
    <property type="entry name" value="Multidrug resistance efflux transporter EmrE"/>
    <property type="match status" value="2"/>
</dbReference>
<keyword evidence="9" id="KW-1185">Reference proteome</keyword>
<evidence type="ECO:0000256" key="5">
    <source>
        <dbReference type="SAM" id="MobiDB-lite"/>
    </source>
</evidence>
<feature type="domain" description="Sugar phosphate transporter" evidence="7">
    <location>
        <begin position="20"/>
        <end position="312"/>
    </location>
</feature>
<feature type="compositionally biased region" description="Basic and acidic residues" evidence="5">
    <location>
        <begin position="330"/>
        <end position="350"/>
    </location>
</feature>
<evidence type="ECO:0000313" key="8">
    <source>
        <dbReference type="EMBL" id="KIM41391.1"/>
    </source>
</evidence>
<evidence type="ECO:0000256" key="3">
    <source>
        <dbReference type="ARBA" id="ARBA00022989"/>
    </source>
</evidence>
<evidence type="ECO:0000259" key="7">
    <source>
        <dbReference type="Pfam" id="PF03151"/>
    </source>
</evidence>
<dbReference type="InterPro" id="IPR037185">
    <property type="entry name" value="EmrE-like"/>
</dbReference>
<gene>
    <name evidence="8" type="ORF">M413DRAFT_445410</name>
</gene>
<dbReference type="Pfam" id="PF03151">
    <property type="entry name" value="TPT"/>
    <property type="match status" value="1"/>
</dbReference>
<feature type="transmembrane region" description="Helical" evidence="6">
    <location>
        <begin position="133"/>
        <end position="152"/>
    </location>
</feature>
<dbReference type="AlphaFoldDB" id="A0A0C3CCQ4"/>
<keyword evidence="3 6" id="KW-1133">Transmembrane helix</keyword>
<keyword evidence="4 6" id="KW-0472">Membrane</keyword>
<feature type="transmembrane region" description="Helical" evidence="6">
    <location>
        <begin position="106"/>
        <end position="126"/>
    </location>
</feature>
<keyword evidence="2 6" id="KW-0812">Transmembrane</keyword>
<feature type="transmembrane region" description="Helical" evidence="6">
    <location>
        <begin position="190"/>
        <end position="212"/>
    </location>
</feature>
<dbReference type="PANTHER" id="PTHR11132">
    <property type="entry name" value="SOLUTE CARRIER FAMILY 35"/>
    <property type="match status" value="1"/>
</dbReference>
<dbReference type="OrthoDB" id="5547497at2759"/>
<protein>
    <recommendedName>
        <fullName evidence="7">Sugar phosphate transporter domain-containing protein</fullName>
    </recommendedName>
</protein>
<name>A0A0C3CCQ4_HEBCY</name>
<feature type="transmembrane region" description="Helical" evidence="6">
    <location>
        <begin position="45"/>
        <end position="69"/>
    </location>
</feature>